<reference evidence="5" key="1">
    <citation type="submission" date="2019-08" db="EMBL/GenBank/DDBJ databases">
        <authorList>
            <person name="Kucharzyk K."/>
            <person name="Murdoch R.W."/>
            <person name="Higgins S."/>
            <person name="Loffler F."/>
        </authorList>
    </citation>
    <scope>NUCLEOTIDE SEQUENCE</scope>
</reference>
<dbReference type="InterPro" id="IPR013785">
    <property type="entry name" value="Aldolase_TIM"/>
</dbReference>
<proteinExistence type="predicted"/>
<dbReference type="CDD" id="cd04730">
    <property type="entry name" value="NPD_like"/>
    <property type="match status" value="1"/>
</dbReference>
<keyword evidence="2" id="KW-0288">FMN</keyword>
<dbReference type="AlphaFoldDB" id="A0A645EY36"/>
<keyword evidence="4" id="KW-0175">Coiled coil</keyword>
<evidence type="ECO:0000256" key="4">
    <source>
        <dbReference type="SAM" id="Coils"/>
    </source>
</evidence>
<evidence type="ECO:0000256" key="1">
    <source>
        <dbReference type="ARBA" id="ARBA00022630"/>
    </source>
</evidence>
<dbReference type="PANTHER" id="PTHR32332">
    <property type="entry name" value="2-NITROPROPANE DIOXYGENASE"/>
    <property type="match status" value="1"/>
</dbReference>
<dbReference type="Pfam" id="PF03060">
    <property type="entry name" value="NMO"/>
    <property type="match status" value="1"/>
</dbReference>
<dbReference type="SUPFAM" id="SSF51412">
    <property type="entry name" value="Inosine monophosphate dehydrogenase (IMPDH)"/>
    <property type="match status" value="1"/>
</dbReference>
<dbReference type="InterPro" id="IPR004136">
    <property type="entry name" value="NMO"/>
</dbReference>
<feature type="coiled-coil region" evidence="4">
    <location>
        <begin position="185"/>
        <end position="237"/>
    </location>
</feature>
<name>A0A645EY36_9ZZZZ</name>
<sequence length="264" mass="29111">MGFTEEQLEDPAYQLKTIVPQIVETLKPYEAEEGRKIPLIAGGGVYSGKDIHQTLSLGASAVQMATRFVATDECDADRRFKEAYVTCKKEDIGLIKSPVGMPGRAIRNSFITDSEEGKRPAFRCAWKCLASCKAQDANYCISIALNNARRGLLKSGFVFAGSNAYRIKKIVPVQTLVSELEGGYAKAVESKIARLLAKLETLKTEYVQTQQLMHELAKRYEEALLTMNNAAHSLKQQYTKAALKVETLRLGMAQTLASTSHLLA</sequence>
<keyword evidence="1" id="KW-0285">Flavoprotein</keyword>
<keyword evidence="3" id="KW-0560">Oxidoreductase</keyword>
<comment type="caution">
    <text evidence="5">The sequence shown here is derived from an EMBL/GenBank/DDBJ whole genome shotgun (WGS) entry which is preliminary data.</text>
</comment>
<evidence type="ECO:0000313" key="5">
    <source>
        <dbReference type="EMBL" id="MPN06931.1"/>
    </source>
</evidence>
<dbReference type="EMBL" id="VSSQ01052880">
    <property type="protein sequence ID" value="MPN06931.1"/>
    <property type="molecule type" value="Genomic_DNA"/>
</dbReference>
<dbReference type="Gene3D" id="3.20.20.70">
    <property type="entry name" value="Aldolase class I"/>
    <property type="match status" value="1"/>
</dbReference>
<gene>
    <name evidence="5" type="ORF">SDC9_154188</name>
</gene>
<dbReference type="PANTHER" id="PTHR32332:SF18">
    <property type="entry name" value="2-NITROPROPANE DIOXYGENASE"/>
    <property type="match status" value="1"/>
</dbReference>
<organism evidence="5">
    <name type="scientific">bioreactor metagenome</name>
    <dbReference type="NCBI Taxonomy" id="1076179"/>
    <lineage>
        <taxon>unclassified sequences</taxon>
        <taxon>metagenomes</taxon>
        <taxon>ecological metagenomes</taxon>
    </lineage>
</organism>
<evidence type="ECO:0000256" key="3">
    <source>
        <dbReference type="ARBA" id="ARBA00023002"/>
    </source>
</evidence>
<protein>
    <submittedName>
        <fullName evidence="5">Uncharacterized protein</fullName>
    </submittedName>
</protein>
<accession>A0A645EY36</accession>
<dbReference type="GO" id="GO:0018580">
    <property type="term" value="F:nitronate monooxygenase activity"/>
    <property type="evidence" value="ECO:0007669"/>
    <property type="project" value="InterPro"/>
</dbReference>
<evidence type="ECO:0000256" key="2">
    <source>
        <dbReference type="ARBA" id="ARBA00022643"/>
    </source>
</evidence>